<sequence length="129" mass="15166">MSWNRYIENLHQSGLYVGVARWKPHFSKRHMTARLEFAKKHLKDSQTMRNKILWSDETKIKLFGLNAKSHIWKKPGTTPTVKHDVFQLWECLFSSRTLRTSDWGEGSPSNSTMTLSTQPRQRWSGSEYP</sequence>
<dbReference type="Pfam" id="PF01498">
    <property type="entry name" value="HTH_Tnp_Tc3_2"/>
    <property type="match status" value="1"/>
</dbReference>
<proteinExistence type="predicted"/>
<organism evidence="3 4">
    <name type="scientific">Oncorhynchus mykiss</name>
    <name type="common">Rainbow trout</name>
    <name type="synonym">Salmo gairdneri</name>
    <dbReference type="NCBI Taxonomy" id="8022"/>
    <lineage>
        <taxon>Eukaryota</taxon>
        <taxon>Metazoa</taxon>
        <taxon>Chordata</taxon>
        <taxon>Craniata</taxon>
        <taxon>Vertebrata</taxon>
        <taxon>Euteleostomi</taxon>
        <taxon>Actinopterygii</taxon>
        <taxon>Neopterygii</taxon>
        <taxon>Teleostei</taxon>
        <taxon>Protacanthopterygii</taxon>
        <taxon>Salmoniformes</taxon>
        <taxon>Salmonidae</taxon>
        <taxon>Salmoninae</taxon>
        <taxon>Oncorhynchus</taxon>
    </lineage>
</organism>
<dbReference type="EMBL" id="FR904658">
    <property type="protein sequence ID" value="CDQ69235.1"/>
    <property type="molecule type" value="Genomic_DNA"/>
</dbReference>
<feature type="domain" description="Transposase Tc1-like" evidence="2">
    <location>
        <begin position="9"/>
        <end position="43"/>
    </location>
</feature>
<dbReference type="GO" id="GO:0003779">
    <property type="term" value="F:actin binding"/>
    <property type="evidence" value="ECO:0007669"/>
    <property type="project" value="InterPro"/>
</dbReference>
<gene>
    <name evidence="3" type="ORF">GSONMT00046592001</name>
</gene>
<evidence type="ECO:0000259" key="2">
    <source>
        <dbReference type="Pfam" id="PF01498"/>
    </source>
</evidence>
<dbReference type="GO" id="GO:0006313">
    <property type="term" value="P:DNA transposition"/>
    <property type="evidence" value="ECO:0007669"/>
    <property type="project" value="InterPro"/>
</dbReference>
<dbReference type="STRING" id="8022.A0A060WXE5"/>
<accession>A0A060WXE5</accession>
<protein>
    <recommendedName>
        <fullName evidence="2">Transposase Tc1-like domain-containing protein</fullName>
    </recommendedName>
</protein>
<reference evidence="3" key="1">
    <citation type="journal article" date="2014" name="Nat. Commun.">
        <title>The rainbow trout genome provides novel insights into evolution after whole-genome duplication in vertebrates.</title>
        <authorList>
            <person name="Berthelot C."/>
            <person name="Brunet F."/>
            <person name="Chalopin D."/>
            <person name="Juanchich A."/>
            <person name="Bernard M."/>
            <person name="Noel B."/>
            <person name="Bento P."/>
            <person name="Da Silva C."/>
            <person name="Labadie K."/>
            <person name="Alberti A."/>
            <person name="Aury J.M."/>
            <person name="Louis A."/>
            <person name="Dehais P."/>
            <person name="Bardou P."/>
            <person name="Montfort J."/>
            <person name="Klopp C."/>
            <person name="Cabau C."/>
            <person name="Gaspin C."/>
            <person name="Thorgaard G.H."/>
            <person name="Boussaha M."/>
            <person name="Quillet E."/>
            <person name="Guyomard R."/>
            <person name="Galiana D."/>
            <person name="Bobe J."/>
            <person name="Volff J.N."/>
            <person name="Genet C."/>
            <person name="Wincker P."/>
            <person name="Jaillon O."/>
            <person name="Roest Crollius H."/>
            <person name="Guiguen Y."/>
        </authorList>
    </citation>
    <scope>NUCLEOTIDE SEQUENCE [LARGE SCALE GENOMIC DNA]</scope>
</reference>
<name>A0A060WXE5_ONCMY</name>
<feature type="compositionally biased region" description="Polar residues" evidence="1">
    <location>
        <begin position="107"/>
        <end position="129"/>
    </location>
</feature>
<feature type="region of interest" description="Disordered" evidence="1">
    <location>
        <begin position="99"/>
        <end position="129"/>
    </location>
</feature>
<dbReference type="InterPro" id="IPR027310">
    <property type="entry name" value="Profilin_CS"/>
</dbReference>
<dbReference type="AlphaFoldDB" id="A0A060WXE5"/>
<dbReference type="InterPro" id="IPR036397">
    <property type="entry name" value="RNaseH_sf"/>
</dbReference>
<dbReference type="PROSITE" id="PS00414">
    <property type="entry name" value="PROFILIN"/>
    <property type="match status" value="1"/>
</dbReference>
<dbReference type="Gene3D" id="3.30.420.10">
    <property type="entry name" value="Ribonuclease H-like superfamily/Ribonuclease H"/>
    <property type="match status" value="1"/>
</dbReference>
<dbReference type="PaxDb" id="8022-A0A060WXE5"/>
<dbReference type="GO" id="GO:0003677">
    <property type="term" value="F:DNA binding"/>
    <property type="evidence" value="ECO:0007669"/>
    <property type="project" value="InterPro"/>
</dbReference>
<dbReference type="Proteomes" id="UP000193380">
    <property type="component" value="Unassembled WGS sequence"/>
</dbReference>
<evidence type="ECO:0000256" key="1">
    <source>
        <dbReference type="SAM" id="MobiDB-lite"/>
    </source>
</evidence>
<evidence type="ECO:0000313" key="3">
    <source>
        <dbReference type="EMBL" id="CDQ69235.1"/>
    </source>
</evidence>
<dbReference type="InterPro" id="IPR002492">
    <property type="entry name" value="Transposase_Tc1-like"/>
</dbReference>
<reference evidence="3" key="2">
    <citation type="submission" date="2014-03" db="EMBL/GenBank/DDBJ databases">
        <authorList>
            <person name="Genoscope - CEA"/>
        </authorList>
    </citation>
    <scope>NUCLEOTIDE SEQUENCE</scope>
</reference>
<dbReference type="GO" id="GO:0015074">
    <property type="term" value="P:DNA integration"/>
    <property type="evidence" value="ECO:0007669"/>
    <property type="project" value="InterPro"/>
</dbReference>
<evidence type="ECO:0000313" key="4">
    <source>
        <dbReference type="Proteomes" id="UP000193380"/>
    </source>
</evidence>